<evidence type="ECO:0000256" key="3">
    <source>
        <dbReference type="SAM" id="SignalP"/>
    </source>
</evidence>
<dbReference type="FunFam" id="2.60.120.290:FF:000058">
    <property type="entry name" value="CUB domaincontaining protein"/>
    <property type="match status" value="1"/>
</dbReference>
<dbReference type="PANTHER" id="PTHR47537">
    <property type="entry name" value="CUBILIN"/>
    <property type="match status" value="1"/>
</dbReference>
<dbReference type="GO" id="GO:0005886">
    <property type="term" value="C:plasma membrane"/>
    <property type="evidence" value="ECO:0007669"/>
    <property type="project" value="TreeGrafter"/>
</dbReference>
<dbReference type="Pfam" id="PF00431">
    <property type="entry name" value="CUB"/>
    <property type="match status" value="2"/>
</dbReference>
<dbReference type="InterPro" id="IPR000859">
    <property type="entry name" value="CUB_dom"/>
</dbReference>
<feature type="signal peptide" evidence="3">
    <location>
        <begin position="1"/>
        <end position="24"/>
    </location>
</feature>
<accession>A0A9N9S6D2</accession>
<reference evidence="5" key="2">
    <citation type="submission" date="2022-10" db="EMBL/GenBank/DDBJ databases">
        <authorList>
            <consortium name="ENA_rothamsted_submissions"/>
            <consortium name="culmorum"/>
            <person name="King R."/>
        </authorList>
    </citation>
    <scope>NUCLEOTIDE SEQUENCE</scope>
</reference>
<feature type="chain" id="PRO_5040374058" description="CUB domain-containing protein" evidence="3">
    <location>
        <begin position="25"/>
        <end position="332"/>
    </location>
</feature>
<evidence type="ECO:0000256" key="1">
    <source>
        <dbReference type="ARBA" id="ARBA00023157"/>
    </source>
</evidence>
<dbReference type="AlphaFoldDB" id="A0A9N9S6D2"/>
<keyword evidence="6" id="KW-1185">Reference proteome</keyword>
<protein>
    <recommendedName>
        <fullName evidence="4">CUB domain-containing protein</fullName>
    </recommendedName>
</protein>
<dbReference type="CDD" id="cd00041">
    <property type="entry name" value="CUB"/>
    <property type="match status" value="2"/>
</dbReference>
<evidence type="ECO:0000313" key="6">
    <source>
        <dbReference type="Proteomes" id="UP001153620"/>
    </source>
</evidence>
<evidence type="ECO:0000259" key="4">
    <source>
        <dbReference type="PROSITE" id="PS01180"/>
    </source>
</evidence>
<organism evidence="5 6">
    <name type="scientific">Chironomus riparius</name>
    <dbReference type="NCBI Taxonomy" id="315576"/>
    <lineage>
        <taxon>Eukaryota</taxon>
        <taxon>Metazoa</taxon>
        <taxon>Ecdysozoa</taxon>
        <taxon>Arthropoda</taxon>
        <taxon>Hexapoda</taxon>
        <taxon>Insecta</taxon>
        <taxon>Pterygota</taxon>
        <taxon>Neoptera</taxon>
        <taxon>Endopterygota</taxon>
        <taxon>Diptera</taxon>
        <taxon>Nematocera</taxon>
        <taxon>Chironomoidea</taxon>
        <taxon>Chironomidae</taxon>
        <taxon>Chironominae</taxon>
        <taxon>Chironomus</taxon>
    </lineage>
</organism>
<dbReference type="SMART" id="SM00042">
    <property type="entry name" value="CUB"/>
    <property type="match status" value="2"/>
</dbReference>
<keyword evidence="1" id="KW-1015">Disulfide bond</keyword>
<dbReference type="Proteomes" id="UP001153620">
    <property type="component" value="Chromosome 4"/>
</dbReference>
<feature type="domain" description="CUB" evidence="4">
    <location>
        <begin position="171"/>
        <end position="291"/>
    </location>
</feature>
<dbReference type="OrthoDB" id="6369184at2759"/>
<dbReference type="SUPFAM" id="SSF49854">
    <property type="entry name" value="Spermadhesin, CUB domain"/>
    <property type="match status" value="2"/>
</dbReference>
<reference evidence="5" key="1">
    <citation type="submission" date="2022-01" db="EMBL/GenBank/DDBJ databases">
        <authorList>
            <person name="King R."/>
        </authorList>
    </citation>
    <scope>NUCLEOTIDE SEQUENCE</scope>
</reference>
<dbReference type="EMBL" id="OU895880">
    <property type="protein sequence ID" value="CAG9810163.1"/>
    <property type="molecule type" value="Genomic_DNA"/>
</dbReference>
<gene>
    <name evidence="5" type="ORF">CHIRRI_LOCUS12980</name>
</gene>
<sequence>MNKKVQLILNSLLTVIAAVGFSGAQECEKNNVKDCNKVYNSIDQSDGIITSPCYPSNYPNITVCKYEFIGRTNERIQLNFIDFSLTGNHTECYYSDTVEIFMFIKDKYQPVQLLCGLHQLPGPILSYNNKMQIEFRGIYGGKLENARGFKLEFAFIRHYGIKSGKQVDNKCDFIYNSNETKAGVINSPNFPGSYPINMECNYYFHGNDNETVEILFSYFDVEGVFPCYGDDVSSDSVEFSNYPSRDRKLKFYCGKVDHAFTLKSENKYFRVTFRSNDRLDGTGFRASYKFISPIKNETRTQYIEINIENSSRKLNISILLIFIGNFVFFKFC</sequence>
<keyword evidence="3" id="KW-0732">Signal</keyword>
<name>A0A9N9S6D2_9DIPT</name>
<evidence type="ECO:0000256" key="2">
    <source>
        <dbReference type="PROSITE-ProRule" id="PRU00059"/>
    </source>
</evidence>
<evidence type="ECO:0000313" key="5">
    <source>
        <dbReference type="EMBL" id="CAG9810163.1"/>
    </source>
</evidence>
<dbReference type="InterPro" id="IPR053207">
    <property type="entry name" value="Non-NMDA_GluR_Accessory"/>
</dbReference>
<comment type="caution">
    <text evidence="2">Lacks conserved residue(s) required for the propagation of feature annotation.</text>
</comment>
<dbReference type="Gene3D" id="2.60.120.290">
    <property type="entry name" value="Spermadhesin, CUB domain"/>
    <property type="match status" value="2"/>
</dbReference>
<dbReference type="PROSITE" id="PS01180">
    <property type="entry name" value="CUB"/>
    <property type="match status" value="2"/>
</dbReference>
<dbReference type="InterPro" id="IPR035914">
    <property type="entry name" value="Sperma_CUB_dom_sf"/>
</dbReference>
<proteinExistence type="predicted"/>
<feature type="domain" description="CUB" evidence="4">
    <location>
        <begin position="35"/>
        <end position="156"/>
    </location>
</feature>
<dbReference type="PANTHER" id="PTHR47537:SF2">
    <property type="entry name" value="CUBILIN"/>
    <property type="match status" value="1"/>
</dbReference>